<reference evidence="1 2" key="1">
    <citation type="submission" date="2018-11" db="EMBL/GenBank/DDBJ databases">
        <authorList>
            <consortium name="Pathogen Informatics"/>
        </authorList>
    </citation>
    <scope>NUCLEOTIDE SEQUENCE [LARGE SCALE GENOMIC DNA]</scope>
</reference>
<evidence type="ECO:0000313" key="1">
    <source>
        <dbReference type="EMBL" id="VDK58702.1"/>
    </source>
</evidence>
<dbReference type="Proteomes" id="UP000271889">
    <property type="component" value="Unassembled WGS sequence"/>
</dbReference>
<evidence type="ECO:0000313" key="2">
    <source>
        <dbReference type="Proteomes" id="UP000271889"/>
    </source>
</evidence>
<dbReference type="EMBL" id="UYRV01012170">
    <property type="protein sequence ID" value="VDK58702.1"/>
    <property type="molecule type" value="Genomic_DNA"/>
</dbReference>
<keyword evidence="2" id="KW-1185">Reference proteome</keyword>
<name>A0A3P6R6T3_CYLGO</name>
<dbReference type="AlphaFoldDB" id="A0A3P6R6T3"/>
<protein>
    <submittedName>
        <fullName evidence="1">Uncharacterized protein</fullName>
    </submittedName>
</protein>
<proteinExistence type="predicted"/>
<dbReference type="InterPro" id="IPR005049">
    <property type="entry name" value="STL-like"/>
</dbReference>
<dbReference type="OrthoDB" id="5867140at2759"/>
<accession>A0A3P6R6T3</accession>
<gene>
    <name evidence="1" type="ORF">CGOC_LOCUS4405</name>
</gene>
<sequence length="59" mass="7097">MRLRNVRGYFVSADDLVFNFWHEIDLDLPYHQIGFRKRKDICWYNGTSGSLFNKKFALP</sequence>
<dbReference type="Pfam" id="PF03385">
    <property type="entry name" value="STELLO"/>
    <property type="match status" value="1"/>
</dbReference>
<organism evidence="1 2">
    <name type="scientific">Cylicostephanus goldi</name>
    <name type="common">Nematode worm</name>
    <dbReference type="NCBI Taxonomy" id="71465"/>
    <lineage>
        <taxon>Eukaryota</taxon>
        <taxon>Metazoa</taxon>
        <taxon>Ecdysozoa</taxon>
        <taxon>Nematoda</taxon>
        <taxon>Chromadorea</taxon>
        <taxon>Rhabditida</taxon>
        <taxon>Rhabditina</taxon>
        <taxon>Rhabditomorpha</taxon>
        <taxon>Strongyloidea</taxon>
        <taxon>Strongylidae</taxon>
        <taxon>Cylicostephanus</taxon>
    </lineage>
</organism>